<dbReference type="AlphaFoldDB" id="A0A2T6B7L8"/>
<name>A0A2T6B7L8_9RHOB</name>
<dbReference type="EMBL" id="QBKN01000002">
    <property type="protein sequence ID" value="PTX52080.1"/>
    <property type="molecule type" value="Genomic_DNA"/>
</dbReference>
<protein>
    <submittedName>
        <fullName evidence="1">Uncharacterized protein</fullName>
    </submittedName>
</protein>
<comment type="caution">
    <text evidence="1">The sequence shown here is derived from an EMBL/GenBank/DDBJ whole genome shotgun (WGS) entry which is preliminary data.</text>
</comment>
<organism evidence="1 2">
    <name type="scientific">Allosediminivita pacifica</name>
    <dbReference type="NCBI Taxonomy" id="1267769"/>
    <lineage>
        <taxon>Bacteria</taxon>
        <taxon>Pseudomonadati</taxon>
        <taxon>Pseudomonadota</taxon>
        <taxon>Alphaproteobacteria</taxon>
        <taxon>Rhodobacterales</taxon>
        <taxon>Paracoccaceae</taxon>
        <taxon>Allosediminivita</taxon>
    </lineage>
</organism>
<keyword evidence="2" id="KW-1185">Reference proteome</keyword>
<evidence type="ECO:0000313" key="1">
    <source>
        <dbReference type="EMBL" id="PTX52080.1"/>
    </source>
</evidence>
<sequence length="67" mass="7073">MTPLQRHGSLRPPRKMVAHDLGTAPIKAPLLDYLEVKFGAICGSERIRALAEGGAVQLLIAGAPLEG</sequence>
<reference evidence="1 2" key="1">
    <citation type="submission" date="2018-04" db="EMBL/GenBank/DDBJ databases">
        <title>Genomic Encyclopedia of Archaeal and Bacterial Type Strains, Phase II (KMG-II): from individual species to whole genera.</title>
        <authorList>
            <person name="Goeker M."/>
        </authorList>
    </citation>
    <scope>NUCLEOTIDE SEQUENCE [LARGE SCALE GENOMIC DNA]</scope>
    <source>
        <strain evidence="1 2">DSM 29329</strain>
    </source>
</reference>
<evidence type="ECO:0000313" key="2">
    <source>
        <dbReference type="Proteomes" id="UP000244069"/>
    </source>
</evidence>
<gene>
    <name evidence="1" type="ORF">C8N44_102125</name>
</gene>
<proteinExistence type="predicted"/>
<dbReference type="Proteomes" id="UP000244069">
    <property type="component" value="Unassembled WGS sequence"/>
</dbReference>
<accession>A0A2T6B7L8</accession>